<sequence>MGRDGGCRAPVGARAVCEYSEPAWRRRTNCPAQPAAPGMPEFHAHAALGVKLMPHAIACRCSSSPPAATRPPVAAGTARSNASVRDRRRSMK</sequence>
<evidence type="ECO:0000313" key="3">
    <source>
        <dbReference type="Proteomes" id="UP000237632"/>
    </source>
</evidence>
<gene>
    <name evidence="2" type="ORF">C6T65_00735</name>
</gene>
<dbReference type="EMBL" id="PVHK01000005">
    <property type="protein sequence ID" value="PRH44223.1"/>
    <property type="molecule type" value="Genomic_DNA"/>
</dbReference>
<dbReference type="Proteomes" id="UP000237632">
    <property type="component" value="Unassembled WGS sequence"/>
</dbReference>
<evidence type="ECO:0000313" key="2">
    <source>
        <dbReference type="EMBL" id="PRH44223.1"/>
    </source>
</evidence>
<accession>A0AA44Y4T9</accession>
<organism evidence="2 3">
    <name type="scientific">Burkholderia vietnamiensis</name>
    <dbReference type="NCBI Taxonomy" id="60552"/>
    <lineage>
        <taxon>Bacteria</taxon>
        <taxon>Pseudomonadati</taxon>
        <taxon>Pseudomonadota</taxon>
        <taxon>Betaproteobacteria</taxon>
        <taxon>Burkholderiales</taxon>
        <taxon>Burkholderiaceae</taxon>
        <taxon>Burkholderia</taxon>
        <taxon>Burkholderia cepacia complex</taxon>
    </lineage>
</organism>
<protein>
    <submittedName>
        <fullName evidence="2">Uncharacterized protein</fullName>
    </submittedName>
</protein>
<reference evidence="2 3" key="1">
    <citation type="submission" date="2018-03" db="EMBL/GenBank/DDBJ databases">
        <authorList>
            <person name="Nguyen K."/>
            <person name="Fouts D."/>
            <person name="Sutton G."/>
        </authorList>
    </citation>
    <scope>NUCLEOTIDE SEQUENCE [LARGE SCALE GENOMIC DNA]</scope>
    <source>
        <strain evidence="2 3">AU3578</strain>
    </source>
</reference>
<name>A0AA44Y4T9_BURVI</name>
<proteinExistence type="predicted"/>
<comment type="caution">
    <text evidence="2">The sequence shown here is derived from an EMBL/GenBank/DDBJ whole genome shotgun (WGS) entry which is preliminary data.</text>
</comment>
<dbReference type="AlphaFoldDB" id="A0AA44Y4T9"/>
<evidence type="ECO:0000256" key="1">
    <source>
        <dbReference type="SAM" id="MobiDB-lite"/>
    </source>
</evidence>
<feature type="region of interest" description="Disordered" evidence="1">
    <location>
        <begin position="63"/>
        <end position="92"/>
    </location>
</feature>